<dbReference type="PANTHER" id="PTHR42929:SF1">
    <property type="entry name" value="INNER MEMBRANE ABC TRANSPORTER PERMEASE PROTEIN YDCU-RELATED"/>
    <property type="match status" value="1"/>
</dbReference>
<organism evidence="10 11">
    <name type="scientific">Fulvimarina endophytica</name>
    <dbReference type="NCBI Taxonomy" id="2293836"/>
    <lineage>
        <taxon>Bacteria</taxon>
        <taxon>Pseudomonadati</taxon>
        <taxon>Pseudomonadota</taxon>
        <taxon>Alphaproteobacteria</taxon>
        <taxon>Hyphomicrobiales</taxon>
        <taxon>Aurantimonadaceae</taxon>
        <taxon>Fulvimarina</taxon>
    </lineage>
</organism>
<evidence type="ECO:0000256" key="6">
    <source>
        <dbReference type="ARBA" id="ARBA00022989"/>
    </source>
</evidence>
<feature type="transmembrane region" description="Helical" evidence="8">
    <location>
        <begin position="204"/>
        <end position="226"/>
    </location>
</feature>
<keyword evidence="7 8" id="KW-0472">Membrane</keyword>
<keyword evidence="6 8" id="KW-1133">Transmembrane helix</keyword>
<name>A0A371WYD6_9HYPH</name>
<dbReference type="InterPro" id="IPR035906">
    <property type="entry name" value="MetI-like_sf"/>
</dbReference>
<dbReference type="Proteomes" id="UP000264310">
    <property type="component" value="Unassembled WGS sequence"/>
</dbReference>
<keyword evidence="5 8" id="KW-0812">Transmembrane</keyword>
<dbReference type="OrthoDB" id="9807047at2"/>
<evidence type="ECO:0000313" key="10">
    <source>
        <dbReference type="EMBL" id="RFC61972.1"/>
    </source>
</evidence>
<feature type="transmembrane region" description="Helical" evidence="8">
    <location>
        <begin position="73"/>
        <end position="99"/>
    </location>
</feature>
<dbReference type="Pfam" id="PF00528">
    <property type="entry name" value="BPD_transp_1"/>
    <property type="match status" value="1"/>
</dbReference>
<sequence>MTPSFKTRRRNGLLSALPLLLPAYAWLTLAIFLPLSAMVYFSLLSDIAPNAPSPSLTIENYATFFSDPLYATLLWRSLVLGLIVTLACLVIGFPAAYVLAKILKGRAREAIFLLVILPFWSNSLVRVFSWSMVLREGGILDTALNAVLPFEVTFDLIYSYPAVVIGLVHSYLPYMVLTCYLTLQAIDDALIEAARSLGASRLSALRRIVLPLAMPGMLAGSALIFIPVVGSFMEPRILGGRNGTLFGTVIEDQFTAVYNWPLGAALSFILLAVVLVILLAAAPVLRRTA</sequence>
<dbReference type="GO" id="GO:0005886">
    <property type="term" value="C:plasma membrane"/>
    <property type="evidence" value="ECO:0007669"/>
    <property type="project" value="UniProtKB-SubCell"/>
</dbReference>
<feature type="transmembrane region" description="Helical" evidence="8">
    <location>
        <begin position="157"/>
        <end position="183"/>
    </location>
</feature>
<evidence type="ECO:0000313" key="11">
    <source>
        <dbReference type="Proteomes" id="UP000264310"/>
    </source>
</evidence>
<reference evidence="10 11" key="1">
    <citation type="submission" date="2018-08" db="EMBL/GenBank/DDBJ databases">
        <title>Fulvimarina sp. 85, whole genome shotgun sequence.</title>
        <authorList>
            <person name="Tuo L."/>
        </authorList>
    </citation>
    <scope>NUCLEOTIDE SEQUENCE [LARGE SCALE GENOMIC DNA]</scope>
    <source>
        <strain evidence="10 11">85</strain>
    </source>
</reference>
<dbReference type="RefSeq" id="WP_116684696.1">
    <property type="nucleotide sequence ID" value="NZ_QURL01000010.1"/>
</dbReference>
<evidence type="ECO:0000259" key="9">
    <source>
        <dbReference type="PROSITE" id="PS50928"/>
    </source>
</evidence>
<dbReference type="GO" id="GO:0055085">
    <property type="term" value="P:transmembrane transport"/>
    <property type="evidence" value="ECO:0007669"/>
    <property type="project" value="InterPro"/>
</dbReference>
<accession>A0A371WYD6</accession>
<keyword evidence="3 8" id="KW-0813">Transport</keyword>
<feature type="transmembrane region" description="Helical" evidence="8">
    <location>
        <begin position="111"/>
        <end position="133"/>
    </location>
</feature>
<comment type="caution">
    <text evidence="10">The sequence shown here is derived from an EMBL/GenBank/DDBJ whole genome shotgun (WGS) entry which is preliminary data.</text>
</comment>
<keyword evidence="4" id="KW-1003">Cell membrane</keyword>
<feature type="domain" description="ABC transmembrane type-1" evidence="9">
    <location>
        <begin position="74"/>
        <end position="281"/>
    </location>
</feature>
<comment type="similarity">
    <text evidence="2">Belongs to the binding-protein-dependent transport system permease family. CysTW subfamily.</text>
</comment>
<dbReference type="Gene3D" id="1.10.3720.10">
    <property type="entry name" value="MetI-like"/>
    <property type="match status" value="1"/>
</dbReference>
<dbReference type="EMBL" id="QURL01000010">
    <property type="protein sequence ID" value="RFC61972.1"/>
    <property type="molecule type" value="Genomic_DNA"/>
</dbReference>
<evidence type="ECO:0000256" key="2">
    <source>
        <dbReference type="ARBA" id="ARBA00007069"/>
    </source>
</evidence>
<evidence type="ECO:0000256" key="5">
    <source>
        <dbReference type="ARBA" id="ARBA00022692"/>
    </source>
</evidence>
<keyword evidence="11" id="KW-1185">Reference proteome</keyword>
<evidence type="ECO:0000256" key="4">
    <source>
        <dbReference type="ARBA" id="ARBA00022475"/>
    </source>
</evidence>
<dbReference type="SUPFAM" id="SSF161098">
    <property type="entry name" value="MetI-like"/>
    <property type="match status" value="1"/>
</dbReference>
<dbReference type="InterPro" id="IPR000515">
    <property type="entry name" value="MetI-like"/>
</dbReference>
<proteinExistence type="inferred from homology"/>
<dbReference type="PANTHER" id="PTHR42929">
    <property type="entry name" value="INNER MEMBRANE ABC TRANSPORTER PERMEASE PROTEIN YDCU-RELATED-RELATED"/>
    <property type="match status" value="1"/>
</dbReference>
<dbReference type="PROSITE" id="PS50928">
    <property type="entry name" value="ABC_TM1"/>
    <property type="match status" value="1"/>
</dbReference>
<protein>
    <submittedName>
        <fullName evidence="10">ABC transporter permease</fullName>
    </submittedName>
</protein>
<gene>
    <name evidence="10" type="ORF">DYI37_18120</name>
</gene>
<dbReference type="AlphaFoldDB" id="A0A371WYD6"/>
<evidence type="ECO:0000256" key="8">
    <source>
        <dbReference type="RuleBase" id="RU363032"/>
    </source>
</evidence>
<comment type="subcellular location">
    <subcellularLocation>
        <location evidence="1 8">Cell membrane</location>
        <topology evidence="1 8">Multi-pass membrane protein</topology>
    </subcellularLocation>
</comment>
<evidence type="ECO:0000256" key="1">
    <source>
        <dbReference type="ARBA" id="ARBA00004651"/>
    </source>
</evidence>
<feature type="transmembrane region" description="Helical" evidence="8">
    <location>
        <begin position="262"/>
        <end position="285"/>
    </location>
</feature>
<evidence type="ECO:0000256" key="7">
    <source>
        <dbReference type="ARBA" id="ARBA00023136"/>
    </source>
</evidence>
<feature type="transmembrane region" description="Helical" evidence="8">
    <location>
        <begin position="12"/>
        <end position="35"/>
    </location>
</feature>
<evidence type="ECO:0000256" key="3">
    <source>
        <dbReference type="ARBA" id="ARBA00022448"/>
    </source>
</evidence>
<dbReference type="CDD" id="cd06261">
    <property type="entry name" value="TM_PBP2"/>
    <property type="match status" value="1"/>
</dbReference>